<dbReference type="AlphaFoldDB" id="A0A9N9GCM3"/>
<feature type="transmembrane region" description="Helical" evidence="6">
    <location>
        <begin position="53"/>
        <end position="74"/>
    </location>
</feature>
<feature type="transmembrane region" description="Helical" evidence="6">
    <location>
        <begin position="110"/>
        <end position="132"/>
    </location>
</feature>
<evidence type="ECO:0000313" key="7">
    <source>
        <dbReference type="EMBL" id="CAG8592724.1"/>
    </source>
</evidence>
<feature type="transmembrane region" description="Helical" evidence="6">
    <location>
        <begin position="80"/>
        <end position="98"/>
    </location>
</feature>
<organism evidence="7 8">
    <name type="scientific">Paraglomus occultum</name>
    <dbReference type="NCBI Taxonomy" id="144539"/>
    <lineage>
        <taxon>Eukaryota</taxon>
        <taxon>Fungi</taxon>
        <taxon>Fungi incertae sedis</taxon>
        <taxon>Mucoromycota</taxon>
        <taxon>Glomeromycotina</taxon>
        <taxon>Glomeromycetes</taxon>
        <taxon>Paraglomerales</taxon>
        <taxon>Paraglomeraceae</taxon>
        <taxon>Paraglomus</taxon>
    </lineage>
</organism>
<accession>A0A9N9GCM3</accession>
<evidence type="ECO:0000256" key="4">
    <source>
        <dbReference type="ARBA" id="ARBA00022989"/>
    </source>
</evidence>
<dbReference type="Proteomes" id="UP000789572">
    <property type="component" value="Unassembled WGS sequence"/>
</dbReference>
<comment type="similarity">
    <text evidence="2">Belongs to the UPF0014 family.</text>
</comment>
<evidence type="ECO:0000256" key="1">
    <source>
        <dbReference type="ARBA" id="ARBA00004141"/>
    </source>
</evidence>
<feature type="transmembrane region" description="Helical" evidence="6">
    <location>
        <begin position="144"/>
        <end position="167"/>
    </location>
</feature>
<dbReference type="OrthoDB" id="432685at2759"/>
<evidence type="ECO:0000256" key="3">
    <source>
        <dbReference type="ARBA" id="ARBA00022692"/>
    </source>
</evidence>
<proteinExistence type="inferred from homology"/>
<dbReference type="InterPro" id="IPR005226">
    <property type="entry name" value="UPF0014_fam"/>
</dbReference>
<protein>
    <submittedName>
        <fullName evidence="7">142_t:CDS:1</fullName>
    </submittedName>
</protein>
<keyword evidence="5 6" id="KW-0472">Membrane</keyword>
<keyword evidence="3 6" id="KW-0812">Transmembrane</keyword>
<evidence type="ECO:0000313" key="8">
    <source>
        <dbReference type="Proteomes" id="UP000789572"/>
    </source>
</evidence>
<evidence type="ECO:0000256" key="5">
    <source>
        <dbReference type="ARBA" id="ARBA00023136"/>
    </source>
</evidence>
<dbReference type="EMBL" id="CAJVPJ010001476">
    <property type="protein sequence ID" value="CAG8592724.1"/>
    <property type="molecule type" value="Genomic_DNA"/>
</dbReference>
<evidence type="ECO:0000256" key="6">
    <source>
        <dbReference type="SAM" id="Phobius"/>
    </source>
</evidence>
<comment type="subcellular location">
    <subcellularLocation>
        <location evidence="1">Membrane</location>
        <topology evidence="1">Multi-pass membrane protein</topology>
    </subcellularLocation>
</comment>
<keyword evidence="4 6" id="KW-1133">Transmembrane helix</keyword>
<sequence length="332" mass="37200">MQMESQPRLNKTCPDNPDFVPLEWYNVATASVFIMVTGALSIALGLQLEKSLFIAAVRCLVQLTIMGLVLKDVFGTRNPVFVFGLALMLILLGTNEIVYNKCRKRYSGMFLSSFFSLGASTMVVGILGTKLAMEEDPFWEPYKFIPTMGMLIGNTMSGIAVGLSFTLNQLSEQREKIETYLSFGATRWEATRPIATEAVRLAMLPTINMMSVIGLISIPGMMTGQIIGGAPIMDAVKYQQIIVFMISASAALGVLSAVFIAAFICVDASHRLRVELITTDMPWIYEQIRWLGRIIKGFFMRIRTTFWYCCCHCCQRQNLNDNEENENMLNQH</sequence>
<feature type="transmembrane region" description="Helical" evidence="6">
    <location>
        <begin position="241"/>
        <end position="266"/>
    </location>
</feature>
<comment type="caution">
    <text evidence="7">The sequence shown here is derived from an EMBL/GenBank/DDBJ whole genome shotgun (WGS) entry which is preliminary data.</text>
</comment>
<feature type="transmembrane region" description="Helical" evidence="6">
    <location>
        <begin position="201"/>
        <end position="221"/>
    </location>
</feature>
<keyword evidence="8" id="KW-1185">Reference proteome</keyword>
<name>A0A9N9GCM3_9GLOM</name>
<gene>
    <name evidence="7" type="ORF">POCULU_LOCUS7059</name>
</gene>
<evidence type="ECO:0000256" key="2">
    <source>
        <dbReference type="ARBA" id="ARBA00005268"/>
    </source>
</evidence>
<dbReference type="PANTHER" id="PTHR30028">
    <property type="entry name" value="UPF0014 INNER MEMBRANE PROTEIN YBBM-RELATED"/>
    <property type="match status" value="1"/>
</dbReference>
<reference evidence="7" key="1">
    <citation type="submission" date="2021-06" db="EMBL/GenBank/DDBJ databases">
        <authorList>
            <person name="Kallberg Y."/>
            <person name="Tangrot J."/>
            <person name="Rosling A."/>
        </authorList>
    </citation>
    <scope>NUCLEOTIDE SEQUENCE</scope>
    <source>
        <strain evidence="7">IA702</strain>
    </source>
</reference>
<dbReference type="PANTHER" id="PTHR30028:SF0">
    <property type="entry name" value="PROTEIN ALUMINUM SENSITIVE 3"/>
    <property type="match status" value="1"/>
</dbReference>
<dbReference type="GO" id="GO:0005886">
    <property type="term" value="C:plasma membrane"/>
    <property type="evidence" value="ECO:0007669"/>
    <property type="project" value="TreeGrafter"/>
</dbReference>
<dbReference type="Pfam" id="PF03649">
    <property type="entry name" value="UPF0014"/>
    <property type="match status" value="1"/>
</dbReference>
<feature type="transmembrane region" description="Helical" evidence="6">
    <location>
        <begin position="24"/>
        <end position="46"/>
    </location>
</feature>